<organism evidence="1 2">
    <name type="scientific">Deinococcus antarcticus</name>
    <dbReference type="NCBI Taxonomy" id="1298767"/>
    <lineage>
        <taxon>Bacteria</taxon>
        <taxon>Thermotogati</taxon>
        <taxon>Deinococcota</taxon>
        <taxon>Deinococci</taxon>
        <taxon>Deinococcales</taxon>
        <taxon>Deinococcaceae</taxon>
        <taxon>Deinococcus</taxon>
    </lineage>
</organism>
<evidence type="ECO:0000313" key="1">
    <source>
        <dbReference type="EMBL" id="MFC3861063.1"/>
    </source>
</evidence>
<gene>
    <name evidence="1" type="ORF">ACFOPQ_09850</name>
</gene>
<evidence type="ECO:0000313" key="2">
    <source>
        <dbReference type="Proteomes" id="UP001595748"/>
    </source>
</evidence>
<comment type="caution">
    <text evidence="1">The sequence shown here is derived from an EMBL/GenBank/DDBJ whole genome shotgun (WGS) entry which is preliminary data.</text>
</comment>
<keyword evidence="2" id="KW-1185">Reference proteome</keyword>
<dbReference type="RefSeq" id="WP_380077590.1">
    <property type="nucleotide sequence ID" value="NZ_JBHRZF010000119.1"/>
</dbReference>
<proteinExistence type="predicted"/>
<dbReference type="EMBL" id="JBHRZF010000119">
    <property type="protein sequence ID" value="MFC3861063.1"/>
    <property type="molecule type" value="Genomic_DNA"/>
</dbReference>
<accession>A0ABV8A5U1</accession>
<protein>
    <submittedName>
        <fullName evidence="1">Uncharacterized protein</fullName>
    </submittedName>
</protein>
<name>A0ABV8A5U1_9DEIO</name>
<dbReference type="Proteomes" id="UP001595748">
    <property type="component" value="Unassembled WGS sequence"/>
</dbReference>
<sequence length="260" mass="27990">MLSSPLSRIRLHRVTALCSAVLGTVALLQNPHLQSLAAPVPLTTGAQASLPAPTATRLAALLPGNGQVAQIIKLGSKLTVVELQKRVLEVGGSREALQNVLAVIAKGGMPTYDERLGITRDEFSELSKYLAFQPIFVNTGKTVRLPVTRDAGRVTFADAPGLSILRGLSFDLRSGELRIPEGFTIKAQAVATSAAPDRSLDIKQAFLWDIKVYSAATQNGASGRLWLYHMANGQVVITYKRMSMIKGIPNEGELMIGYQR</sequence>
<reference evidence="2" key="1">
    <citation type="journal article" date="2019" name="Int. J. Syst. Evol. Microbiol.">
        <title>The Global Catalogue of Microorganisms (GCM) 10K type strain sequencing project: providing services to taxonomists for standard genome sequencing and annotation.</title>
        <authorList>
            <consortium name="The Broad Institute Genomics Platform"/>
            <consortium name="The Broad Institute Genome Sequencing Center for Infectious Disease"/>
            <person name="Wu L."/>
            <person name="Ma J."/>
        </authorList>
    </citation>
    <scope>NUCLEOTIDE SEQUENCE [LARGE SCALE GENOMIC DNA]</scope>
    <source>
        <strain evidence="2">CCTCC AB 2013263</strain>
    </source>
</reference>